<dbReference type="EMBL" id="CP120733">
    <property type="protein sequence ID" value="WFD10096.1"/>
    <property type="molecule type" value="Genomic_DNA"/>
</dbReference>
<dbReference type="Proteomes" id="UP001222800">
    <property type="component" value="Chromosome"/>
</dbReference>
<dbReference type="InterPro" id="IPR053154">
    <property type="entry name" value="c-di-AMP_regulator"/>
</dbReference>
<protein>
    <submittedName>
        <fullName evidence="1">CdaR family protein</fullName>
    </submittedName>
</protein>
<evidence type="ECO:0000313" key="2">
    <source>
        <dbReference type="Proteomes" id="UP001222800"/>
    </source>
</evidence>
<dbReference type="RefSeq" id="WP_277732073.1">
    <property type="nucleotide sequence ID" value="NZ_CP120733.1"/>
</dbReference>
<dbReference type="PANTHER" id="PTHR37804">
    <property type="entry name" value="CDAA REGULATORY PROTEIN CDAR"/>
    <property type="match status" value="1"/>
</dbReference>
<proteinExistence type="predicted"/>
<organism evidence="1 2">
    <name type="scientific">Tepidibacter hydrothermalis</name>
    <dbReference type="NCBI Taxonomy" id="3036126"/>
    <lineage>
        <taxon>Bacteria</taxon>
        <taxon>Bacillati</taxon>
        <taxon>Bacillota</taxon>
        <taxon>Clostridia</taxon>
        <taxon>Peptostreptococcales</taxon>
        <taxon>Peptostreptococcaceae</taxon>
        <taxon>Tepidibacter</taxon>
    </lineage>
</organism>
<dbReference type="Pfam" id="PF07949">
    <property type="entry name" value="YbbR"/>
    <property type="match status" value="2"/>
</dbReference>
<gene>
    <name evidence="1" type="ORF">P4S50_17225</name>
</gene>
<dbReference type="PANTHER" id="PTHR37804:SF1">
    <property type="entry name" value="CDAA REGULATORY PROTEIN CDAR"/>
    <property type="match status" value="1"/>
</dbReference>
<name>A0ABY8EBC4_9FIRM</name>
<dbReference type="InterPro" id="IPR012505">
    <property type="entry name" value="YbbR"/>
</dbReference>
<accession>A0ABY8EBC4</accession>
<sequence>MIDIFKRNLKIKTISTFFAFFMWIYVMAEVDPIILKDYDQIPIKINNVDILQENDMVLYPEPELNAKVILRGRRSLLKEIRKNDLEINTNLKSPKIGVNKLELDLDVPSNITYTIMPSNISLNVEESIYTKKEIAIKTTNTSNKDLKVDQINYSPKSTFVEGPKSLVENVDKLICKVDLKNKSKNFNSKAQIIPVDKNGKTVEGVNIKDQYTYVDIGFTKSKKIPLILNLKGEIGEGYKLLGYELNSKTVNITGKIEQIDAIKDIYTQEIDISDLTENKNINLNINIPQDIESDIKSVNVSFKVAKLVSKNLTISSKRIEYKDNIHNLDISKNNLPEDINVKVTYLEGNGRDVSEKDVQIFVNMQDEQVEPSKFRIKYNVLKEVESVHIDPEYVVIGE</sequence>
<evidence type="ECO:0000313" key="1">
    <source>
        <dbReference type="EMBL" id="WFD10096.1"/>
    </source>
</evidence>
<dbReference type="Gene3D" id="2.170.120.40">
    <property type="entry name" value="YbbR-like domain"/>
    <property type="match status" value="2"/>
</dbReference>
<reference evidence="1 2" key="1">
    <citation type="submission" date="2023-03" db="EMBL/GenBank/DDBJ databases">
        <title>Complete genome sequence of Tepidibacter sp. SWIR-1, isolated from a deep-sea hydrothermal vent.</title>
        <authorList>
            <person name="Li X."/>
        </authorList>
    </citation>
    <scope>NUCLEOTIDE SEQUENCE [LARGE SCALE GENOMIC DNA]</scope>
    <source>
        <strain evidence="1 2">SWIR-1</strain>
    </source>
</reference>
<keyword evidence="2" id="KW-1185">Reference proteome</keyword>
<dbReference type="Gene3D" id="2.170.120.30">
    <property type="match status" value="1"/>
</dbReference>